<reference evidence="1" key="1">
    <citation type="journal article" date="2020" name="Nat. Commun.">
        <title>Large-scale genome sequencing of mycorrhizal fungi provides insights into the early evolution of symbiotic traits.</title>
        <authorList>
            <person name="Miyauchi S."/>
            <person name="Kiss E."/>
            <person name="Kuo A."/>
            <person name="Drula E."/>
            <person name="Kohler A."/>
            <person name="Sanchez-Garcia M."/>
            <person name="Morin E."/>
            <person name="Andreopoulos B."/>
            <person name="Barry K.W."/>
            <person name="Bonito G."/>
            <person name="Buee M."/>
            <person name="Carver A."/>
            <person name="Chen C."/>
            <person name="Cichocki N."/>
            <person name="Clum A."/>
            <person name="Culley D."/>
            <person name="Crous P.W."/>
            <person name="Fauchery L."/>
            <person name="Girlanda M."/>
            <person name="Hayes R.D."/>
            <person name="Keri Z."/>
            <person name="LaButti K."/>
            <person name="Lipzen A."/>
            <person name="Lombard V."/>
            <person name="Magnuson J."/>
            <person name="Maillard F."/>
            <person name="Murat C."/>
            <person name="Nolan M."/>
            <person name="Ohm R.A."/>
            <person name="Pangilinan J."/>
            <person name="Pereira M.F."/>
            <person name="Perotto S."/>
            <person name="Peter M."/>
            <person name="Pfister S."/>
            <person name="Riley R."/>
            <person name="Sitrit Y."/>
            <person name="Stielow J.B."/>
            <person name="Szollosi G."/>
            <person name="Zifcakova L."/>
            <person name="Stursova M."/>
            <person name="Spatafora J.W."/>
            <person name="Tedersoo L."/>
            <person name="Vaario L.M."/>
            <person name="Yamada A."/>
            <person name="Yan M."/>
            <person name="Wang P."/>
            <person name="Xu J."/>
            <person name="Bruns T."/>
            <person name="Baldrian P."/>
            <person name="Vilgalys R."/>
            <person name="Dunand C."/>
            <person name="Henrissat B."/>
            <person name="Grigoriev I.V."/>
            <person name="Hibbett D."/>
            <person name="Nagy L.G."/>
            <person name="Martin F.M."/>
        </authorList>
    </citation>
    <scope>NUCLEOTIDE SEQUENCE</scope>
    <source>
        <strain evidence="1">UP504</strain>
    </source>
</reference>
<dbReference type="Proteomes" id="UP000886523">
    <property type="component" value="Unassembled WGS sequence"/>
</dbReference>
<sequence length="162" mass="18540">MVWNNWKVSKAIQSLQKSPGGAQFNTLHPGTIVRWMEKHSPKDHDCGHGQWTKKTLEAVEKVRQGILEHNSNLGHPRFLSKHPAIVKAICEQLQNFHAISVPVSCVLIKSQILGIIQSHAPELLEDQKFKCLDTFIHKFLHSNLRWSMHTSTQVTQKTPDNW</sequence>
<accession>A0A9P6AZ48</accession>
<comment type="caution">
    <text evidence="1">The sequence shown here is derived from an EMBL/GenBank/DDBJ whole genome shotgun (WGS) entry which is preliminary data.</text>
</comment>
<dbReference type="OrthoDB" id="3341102at2759"/>
<name>A0A9P6AZ48_9AGAM</name>
<protein>
    <submittedName>
        <fullName evidence="1">Uncharacterized protein</fullName>
    </submittedName>
</protein>
<organism evidence="1 2">
    <name type="scientific">Hydnum rufescens UP504</name>
    <dbReference type="NCBI Taxonomy" id="1448309"/>
    <lineage>
        <taxon>Eukaryota</taxon>
        <taxon>Fungi</taxon>
        <taxon>Dikarya</taxon>
        <taxon>Basidiomycota</taxon>
        <taxon>Agaricomycotina</taxon>
        <taxon>Agaricomycetes</taxon>
        <taxon>Cantharellales</taxon>
        <taxon>Hydnaceae</taxon>
        <taxon>Hydnum</taxon>
    </lineage>
</organism>
<dbReference type="AlphaFoldDB" id="A0A9P6AZ48"/>
<proteinExistence type="predicted"/>
<evidence type="ECO:0000313" key="2">
    <source>
        <dbReference type="Proteomes" id="UP000886523"/>
    </source>
</evidence>
<gene>
    <name evidence="1" type="ORF">BS47DRAFT_1295497</name>
</gene>
<dbReference type="EMBL" id="MU128965">
    <property type="protein sequence ID" value="KAF9514035.1"/>
    <property type="molecule type" value="Genomic_DNA"/>
</dbReference>
<keyword evidence="2" id="KW-1185">Reference proteome</keyword>
<evidence type="ECO:0000313" key="1">
    <source>
        <dbReference type="EMBL" id="KAF9514035.1"/>
    </source>
</evidence>